<comment type="caution">
    <text evidence="1">The sequence shown here is derived from an EMBL/GenBank/DDBJ whole genome shotgun (WGS) entry which is preliminary data.</text>
</comment>
<evidence type="ECO:0000313" key="2">
    <source>
        <dbReference type="Proteomes" id="UP001176961"/>
    </source>
</evidence>
<dbReference type="EMBL" id="CATQJL010000316">
    <property type="protein sequence ID" value="CAJ0605662.1"/>
    <property type="molecule type" value="Genomic_DNA"/>
</dbReference>
<gene>
    <name evidence="1" type="ORF">CYNAS_LOCUS17645</name>
</gene>
<reference evidence="1" key="1">
    <citation type="submission" date="2023-07" db="EMBL/GenBank/DDBJ databases">
        <authorList>
            <consortium name="CYATHOMIX"/>
        </authorList>
    </citation>
    <scope>NUCLEOTIDE SEQUENCE</scope>
    <source>
        <strain evidence="1">N/A</strain>
    </source>
</reference>
<accession>A0AA36MDN8</accession>
<sequence length="135" mass="15625">MIGHMIVQQTCTRLITICTIISSSTKRPLANRLCFSWRIMGREWERKRVLVSIEWRGTIHFYILSSQNICATLGCMSKKTSFISNRQQISPSSNTEILIAANVDLHCATFRRRIEEKLQNTSHTIPVLYLSIYTF</sequence>
<name>A0AA36MDN8_CYLNA</name>
<keyword evidence="2" id="KW-1185">Reference proteome</keyword>
<protein>
    <submittedName>
        <fullName evidence="1">Uncharacterized protein</fullName>
    </submittedName>
</protein>
<proteinExistence type="predicted"/>
<evidence type="ECO:0000313" key="1">
    <source>
        <dbReference type="EMBL" id="CAJ0605662.1"/>
    </source>
</evidence>
<dbReference type="AlphaFoldDB" id="A0AA36MDN8"/>
<organism evidence="1 2">
    <name type="scientific">Cylicocyclus nassatus</name>
    <name type="common">Nematode worm</name>
    <dbReference type="NCBI Taxonomy" id="53992"/>
    <lineage>
        <taxon>Eukaryota</taxon>
        <taxon>Metazoa</taxon>
        <taxon>Ecdysozoa</taxon>
        <taxon>Nematoda</taxon>
        <taxon>Chromadorea</taxon>
        <taxon>Rhabditida</taxon>
        <taxon>Rhabditina</taxon>
        <taxon>Rhabditomorpha</taxon>
        <taxon>Strongyloidea</taxon>
        <taxon>Strongylidae</taxon>
        <taxon>Cylicocyclus</taxon>
    </lineage>
</organism>
<dbReference type="Proteomes" id="UP001176961">
    <property type="component" value="Unassembled WGS sequence"/>
</dbReference>